<dbReference type="InterPro" id="IPR002656">
    <property type="entry name" value="Acyl_transf_3_dom"/>
</dbReference>
<feature type="transmembrane region" description="Helical" evidence="1">
    <location>
        <begin position="116"/>
        <end position="136"/>
    </location>
</feature>
<reference evidence="3 4" key="1">
    <citation type="submission" date="2018-08" db="EMBL/GenBank/DDBJ databases">
        <title>Paraburkholderia sp. DHOM06 isolated from forest soil.</title>
        <authorList>
            <person name="Gao Z.-H."/>
            <person name="Qiu L.-H."/>
        </authorList>
    </citation>
    <scope>NUCLEOTIDE SEQUENCE [LARGE SCALE GENOMIC DNA]</scope>
    <source>
        <strain evidence="3 4">DHOM06</strain>
    </source>
</reference>
<feature type="transmembrane region" description="Helical" evidence="1">
    <location>
        <begin position="344"/>
        <end position="368"/>
    </location>
</feature>
<dbReference type="GO" id="GO:0016747">
    <property type="term" value="F:acyltransferase activity, transferring groups other than amino-acyl groups"/>
    <property type="evidence" value="ECO:0007669"/>
    <property type="project" value="InterPro"/>
</dbReference>
<dbReference type="EMBL" id="QRGA01000016">
    <property type="protein sequence ID" value="RDU96043.1"/>
    <property type="molecule type" value="Genomic_DNA"/>
</dbReference>
<proteinExistence type="predicted"/>
<dbReference type="Proteomes" id="UP000256838">
    <property type="component" value="Unassembled WGS sequence"/>
</dbReference>
<dbReference type="OrthoDB" id="9814807at2"/>
<dbReference type="RefSeq" id="WP_115536425.1">
    <property type="nucleotide sequence ID" value="NZ_QRGA01000016.1"/>
</dbReference>
<name>A0A3D8JSE7_9BURK</name>
<feature type="transmembrane region" description="Helical" evidence="1">
    <location>
        <begin position="170"/>
        <end position="193"/>
    </location>
</feature>
<organism evidence="3 4">
    <name type="scientific">Trinickia dinghuensis</name>
    <dbReference type="NCBI Taxonomy" id="2291023"/>
    <lineage>
        <taxon>Bacteria</taxon>
        <taxon>Pseudomonadati</taxon>
        <taxon>Pseudomonadota</taxon>
        <taxon>Betaproteobacteria</taxon>
        <taxon>Burkholderiales</taxon>
        <taxon>Burkholderiaceae</taxon>
        <taxon>Trinickia</taxon>
    </lineage>
</organism>
<feature type="transmembrane region" description="Helical" evidence="1">
    <location>
        <begin position="228"/>
        <end position="249"/>
    </location>
</feature>
<feature type="transmembrane region" description="Helical" evidence="1">
    <location>
        <begin position="256"/>
        <end position="279"/>
    </location>
</feature>
<evidence type="ECO:0000259" key="2">
    <source>
        <dbReference type="Pfam" id="PF01757"/>
    </source>
</evidence>
<feature type="transmembrane region" description="Helical" evidence="1">
    <location>
        <begin position="317"/>
        <end position="338"/>
    </location>
</feature>
<protein>
    <submittedName>
        <fullName evidence="3">Acyltransferase</fullName>
    </submittedName>
</protein>
<keyword evidence="3" id="KW-0808">Transferase</keyword>
<keyword evidence="1" id="KW-0472">Membrane</keyword>
<evidence type="ECO:0000256" key="1">
    <source>
        <dbReference type="SAM" id="Phobius"/>
    </source>
</evidence>
<dbReference type="Pfam" id="PF01757">
    <property type="entry name" value="Acyl_transf_3"/>
    <property type="match status" value="1"/>
</dbReference>
<gene>
    <name evidence="3" type="ORF">DWV00_25685</name>
</gene>
<dbReference type="AlphaFoldDB" id="A0A3D8JSE7"/>
<feature type="transmembrane region" description="Helical" evidence="1">
    <location>
        <begin position="205"/>
        <end position="222"/>
    </location>
</feature>
<feature type="transmembrane region" description="Helical" evidence="1">
    <location>
        <begin position="75"/>
        <end position="96"/>
    </location>
</feature>
<evidence type="ECO:0000313" key="3">
    <source>
        <dbReference type="EMBL" id="RDU96043.1"/>
    </source>
</evidence>
<comment type="caution">
    <text evidence="3">The sequence shown here is derived from an EMBL/GenBank/DDBJ whole genome shotgun (WGS) entry which is preliminary data.</text>
</comment>
<keyword evidence="1" id="KW-0812">Transmembrane</keyword>
<keyword evidence="3" id="KW-0012">Acyltransferase</keyword>
<feature type="transmembrane region" description="Helical" evidence="1">
    <location>
        <begin position="285"/>
        <end position="305"/>
    </location>
</feature>
<keyword evidence="1" id="KW-1133">Transmembrane helix</keyword>
<dbReference type="InterPro" id="IPR050879">
    <property type="entry name" value="Acyltransferase_3"/>
</dbReference>
<feature type="transmembrane region" description="Helical" evidence="1">
    <location>
        <begin position="46"/>
        <end position="63"/>
    </location>
</feature>
<dbReference type="PANTHER" id="PTHR23028">
    <property type="entry name" value="ACETYLTRANSFERASE"/>
    <property type="match status" value="1"/>
</dbReference>
<sequence>MDQLLPYFLILAVVTALFSLPCWSFIDDPKSSRGQRVGSLDGMRGYLALSVMFHHAFVARNWLETGVWTLPPNPFYAQLGSMAVSLFFMITGYLFWGKLAAKGGRVNWISLYVGRLFRIGPVYLLALSGLLLVVMVRSQWQLHEPANLVARELMPWLTLGLLTGSDINGVAHTGLILAGVVWSLSFEWLFYIALLPLSLVARRRWHLVSAAVLLCVSIFESVRSTHAIWHFVLLFSVGMVTSSLHAMGWKVKADGILSSVAALAALVATLAIHAGPYTIGQSLPLALFFFLVCNGASLFGLFGTLPAIRLGHVSYSIYLLQGFVFSIGFNNASMRGILTSGHTLFFWFATAAGAIILCTVASAVYALLERPCIELGRRVGGNLSMRGGKLMAVFGS</sequence>
<feature type="domain" description="Acyltransferase 3" evidence="2">
    <location>
        <begin position="38"/>
        <end position="361"/>
    </location>
</feature>
<feature type="transmembrane region" description="Helical" evidence="1">
    <location>
        <begin position="6"/>
        <end position="26"/>
    </location>
</feature>
<accession>A0A3D8JSE7</accession>
<evidence type="ECO:0000313" key="4">
    <source>
        <dbReference type="Proteomes" id="UP000256838"/>
    </source>
</evidence>
<keyword evidence="4" id="KW-1185">Reference proteome</keyword>